<evidence type="ECO:0000256" key="13">
    <source>
        <dbReference type="ARBA" id="ARBA00022777"/>
    </source>
</evidence>
<evidence type="ECO:0000256" key="10">
    <source>
        <dbReference type="ARBA" id="ARBA00022573"/>
    </source>
</evidence>
<reference evidence="20" key="1">
    <citation type="submission" date="2023-02" db="EMBL/GenBank/DDBJ databases">
        <title>Gut commensal Christensenella minuta modulates host metabolism via a new class of secondary bile acids.</title>
        <authorList>
            <person name="Liu C."/>
        </authorList>
    </citation>
    <scope>NUCLEOTIDE SEQUENCE</scope>
    <source>
        <strain evidence="20">CA70</strain>
    </source>
</reference>
<evidence type="ECO:0000256" key="18">
    <source>
        <dbReference type="PIRSR" id="PIRSR006135-1"/>
    </source>
</evidence>
<dbReference type="GO" id="GO:0009236">
    <property type="term" value="P:cobalamin biosynthetic process"/>
    <property type="evidence" value="ECO:0007669"/>
    <property type="project" value="UniProtKB-KW"/>
</dbReference>
<comment type="catalytic activity">
    <reaction evidence="1">
        <text>adenosylcob(III)inamide + ATP = adenosylcob(III)inamide phosphate + ADP + H(+)</text>
        <dbReference type="Rhea" id="RHEA:15769"/>
        <dbReference type="ChEBI" id="CHEBI:2480"/>
        <dbReference type="ChEBI" id="CHEBI:15378"/>
        <dbReference type="ChEBI" id="CHEBI:30616"/>
        <dbReference type="ChEBI" id="CHEBI:58502"/>
        <dbReference type="ChEBI" id="CHEBI:456216"/>
        <dbReference type="EC" id="2.7.1.156"/>
    </reaction>
</comment>
<evidence type="ECO:0000256" key="5">
    <source>
        <dbReference type="ARBA" id="ARBA00004692"/>
    </source>
</evidence>
<keyword evidence="15 19" id="KW-0342">GTP-binding</keyword>
<dbReference type="EC" id="2.7.7.62" evidence="9"/>
<dbReference type="EMBL" id="CP117826">
    <property type="protein sequence ID" value="XCC62600.1"/>
    <property type="molecule type" value="Genomic_DNA"/>
</dbReference>
<protein>
    <recommendedName>
        <fullName evidence="16">Adenosylcobinamide kinase</fullName>
        <ecNumber evidence="8">2.7.1.156</ecNumber>
        <ecNumber evidence="9">2.7.7.62</ecNumber>
    </recommendedName>
    <alternativeName>
        <fullName evidence="17">Adenosylcobinamide-phosphate guanylyltransferase</fullName>
    </alternativeName>
</protein>
<keyword evidence="11 20" id="KW-0808">Transferase</keyword>
<comment type="pathway">
    <text evidence="5">Cofactor biosynthesis; adenosylcobalamin biosynthesis; adenosylcobalamin from cob(II)yrinate a,c-diamide: step 6/7.</text>
</comment>
<gene>
    <name evidence="20" type="primary">cobU</name>
    <name evidence="20" type="ORF">PUP29_01340</name>
</gene>
<evidence type="ECO:0000313" key="20">
    <source>
        <dbReference type="EMBL" id="XCC62600.1"/>
    </source>
</evidence>
<dbReference type="PANTHER" id="PTHR34848:SF1">
    <property type="entry name" value="BIFUNCTIONAL ADENOSYLCOBALAMIN BIOSYNTHESIS PROTEIN COBU"/>
    <property type="match status" value="1"/>
</dbReference>
<comment type="catalytic activity">
    <reaction evidence="2">
        <text>adenosylcob(III)inamide phosphate + GTP + H(+) = adenosylcob(III)inamide-GDP + diphosphate</text>
        <dbReference type="Rhea" id="RHEA:22712"/>
        <dbReference type="ChEBI" id="CHEBI:15378"/>
        <dbReference type="ChEBI" id="CHEBI:33019"/>
        <dbReference type="ChEBI" id="CHEBI:37565"/>
        <dbReference type="ChEBI" id="CHEBI:58502"/>
        <dbReference type="ChEBI" id="CHEBI:60487"/>
        <dbReference type="EC" id="2.7.7.62"/>
    </reaction>
</comment>
<comment type="function">
    <text evidence="4">Catalyzes ATP-dependent phosphorylation of adenosylcobinamide and addition of GMP to adenosylcobinamide phosphate.</text>
</comment>
<evidence type="ECO:0000256" key="11">
    <source>
        <dbReference type="ARBA" id="ARBA00022679"/>
    </source>
</evidence>
<evidence type="ECO:0000256" key="3">
    <source>
        <dbReference type="ARBA" id="ARBA00001522"/>
    </source>
</evidence>
<dbReference type="Pfam" id="PF02283">
    <property type="entry name" value="CobU"/>
    <property type="match status" value="1"/>
</dbReference>
<feature type="binding site" evidence="19">
    <location>
        <begin position="33"/>
        <end position="35"/>
    </location>
    <ligand>
        <name>GTP</name>
        <dbReference type="ChEBI" id="CHEBI:37565"/>
    </ligand>
</feature>
<evidence type="ECO:0000256" key="19">
    <source>
        <dbReference type="PIRSR" id="PIRSR006135-2"/>
    </source>
</evidence>
<keyword evidence="12 19" id="KW-0547">Nucleotide-binding</keyword>
<dbReference type="GO" id="GO:0005524">
    <property type="term" value="F:ATP binding"/>
    <property type="evidence" value="ECO:0007669"/>
    <property type="project" value="UniProtKB-KW"/>
</dbReference>
<dbReference type="InterPro" id="IPR027417">
    <property type="entry name" value="P-loop_NTPase"/>
</dbReference>
<organism evidence="20">
    <name type="scientific">Christensenella massiliensis</name>
    <dbReference type="NCBI Taxonomy" id="1805714"/>
    <lineage>
        <taxon>Bacteria</taxon>
        <taxon>Bacillati</taxon>
        <taxon>Bacillota</taxon>
        <taxon>Clostridia</taxon>
        <taxon>Christensenellales</taxon>
        <taxon>Christensenellaceae</taxon>
        <taxon>Christensenella</taxon>
    </lineage>
</organism>
<evidence type="ECO:0000256" key="15">
    <source>
        <dbReference type="ARBA" id="ARBA00023134"/>
    </source>
</evidence>
<evidence type="ECO:0000256" key="12">
    <source>
        <dbReference type="ARBA" id="ARBA00022741"/>
    </source>
</evidence>
<keyword evidence="14" id="KW-0067">ATP-binding</keyword>
<dbReference type="NCBIfam" id="NF004469">
    <property type="entry name" value="PRK05800.1"/>
    <property type="match status" value="1"/>
</dbReference>
<dbReference type="PIRSF" id="PIRSF006135">
    <property type="entry name" value="CobU"/>
    <property type="match status" value="1"/>
</dbReference>
<dbReference type="Gene3D" id="3.40.50.300">
    <property type="entry name" value="P-loop containing nucleotide triphosphate hydrolases"/>
    <property type="match status" value="1"/>
</dbReference>
<dbReference type="RefSeq" id="WP_353423610.1">
    <property type="nucleotide sequence ID" value="NZ_CP117826.1"/>
</dbReference>
<keyword evidence="10" id="KW-0169">Cobalamin biosynthesis</keyword>
<dbReference type="GO" id="GO:0008820">
    <property type="term" value="F:cobinamide phosphate guanylyltransferase activity"/>
    <property type="evidence" value="ECO:0007669"/>
    <property type="project" value="UniProtKB-EC"/>
</dbReference>
<feature type="active site" description="GMP-histidine intermediate" evidence="18">
    <location>
        <position position="49"/>
    </location>
</feature>
<proteinExistence type="inferred from homology"/>
<name>A0AAU8A974_9FIRM</name>
<feature type="binding site" evidence="19">
    <location>
        <position position="61"/>
    </location>
    <ligand>
        <name>GTP</name>
        <dbReference type="ChEBI" id="CHEBI:37565"/>
    </ligand>
</feature>
<dbReference type="GO" id="GO:0043752">
    <property type="term" value="F:adenosylcobinamide kinase activity"/>
    <property type="evidence" value="ECO:0007669"/>
    <property type="project" value="UniProtKB-EC"/>
</dbReference>
<evidence type="ECO:0000256" key="6">
    <source>
        <dbReference type="ARBA" id="ARBA00005159"/>
    </source>
</evidence>
<comment type="similarity">
    <text evidence="7">Belongs to the CobU/CobP family.</text>
</comment>
<comment type="pathway">
    <text evidence="6">Cofactor biosynthesis; adenosylcobalamin biosynthesis; adenosylcobalamin from cob(II)yrinate a,c-diamide: step 5/7.</text>
</comment>
<evidence type="ECO:0000256" key="2">
    <source>
        <dbReference type="ARBA" id="ARBA00000711"/>
    </source>
</evidence>
<evidence type="ECO:0000256" key="16">
    <source>
        <dbReference type="ARBA" id="ARBA00029570"/>
    </source>
</evidence>
<feature type="binding site" evidence="19">
    <location>
        <position position="81"/>
    </location>
    <ligand>
        <name>GTP</name>
        <dbReference type="ChEBI" id="CHEBI:37565"/>
    </ligand>
</feature>
<dbReference type="SUPFAM" id="SSF52540">
    <property type="entry name" value="P-loop containing nucleoside triphosphate hydrolases"/>
    <property type="match status" value="1"/>
</dbReference>
<keyword evidence="13 20" id="KW-0418">Kinase</keyword>
<keyword evidence="20" id="KW-0548">Nucleotidyltransferase</keyword>
<evidence type="ECO:0000256" key="9">
    <source>
        <dbReference type="ARBA" id="ARBA00012523"/>
    </source>
</evidence>
<dbReference type="AlphaFoldDB" id="A0AAU8A974"/>
<evidence type="ECO:0000256" key="1">
    <source>
        <dbReference type="ARBA" id="ARBA00000312"/>
    </source>
</evidence>
<evidence type="ECO:0000256" key="14">
    <source>
        <dbReference type="ARBA" id="ARBA00022840"/>
    </source>
</evidence>
<comment type="catalytic activity">
    <reaction evidence="3">
        <text>adenosylcob(III)inamide + GTP = adenosylcob(III)inamide phosphate + GDP + H(+)</text>
        <dbReference type="Rhea" id="RHEA:15765"/>
        <dbReference type="ChEBI" id="CHEBI:2480"/>
        <dbReference type="ChEBI" id="CHEBI:15378"/>
        <dbReference type="ChEBI" id="CHEBI:37565"/>
        <dbReference type="ChEBI" id="CHEBI:58189"/>
        <dbReference type="ChEBI" id="CHEBI:58502"/>
        <dbReference type="EC" id="2.7.1.156"/>
    </reaction>
</comment>
<dbReference type="PANTHER" id="PTHR34848">
    <property type="match status" value="1"/>
</dbReference>
<feature type="binding site" evidence="19">
    <location>
        <begin position="9"/>
        <end position="16"/>
    </location>
    <ligand>
        <name>GTP</name>
        <dbReference type="ChEBI" id="CHEBI:37565"/>
    </ligand>
</feature>
<evidence type="ECO:0000256" key="17">
    <source>
        <dbReference type="ARBA" id="ARBA00030571"/>
    </source>
</evidence>
<accession>A0AAU8A974</accession>
<dbReference type="InterPro" id="IPR003203">
    <property type="entry name" value="CobU/CobP"/>
</dbReference>
<evidence type="ECO:0000256" key="4">
    <source>
        <dbReference type="ARBA" id="ARBA00003889"/>
    </source>
</evidence>
<evidence type="ECO:0000256" key="8">
    <source>
        <dbReference type="ARBA" id="ARBA00012016"/>
    </source>
</evidence>
<sequence length="190" mass="21482">MGNILFITGGARSGKSSHAEEIARQYRDVAYIATGIVTDDEMKLRVQRHQEQRPQEWTTYEEPYDIARVIRSHSHETYLIDCVTVYITNLLLKEKENWDSDILERSEQMQLENAVEKKIRELVLAMKECGGNFIVVSNEVGLGLVPAYPLGRVFRDAVGRANQMIAAEAAQVYLSVSGVLLPLKGKEEEI</sequence>
<dbReference type="GO" id="GO:0005525">
    <property type="term" value="F:GTP binding"/>
    <property type="evidence" value="ECO:0007669"/>
    <property type="project" value="UniProtKB-KW"/>
</dbReference>
<evidence type="ECO:0000256" key="7">
    <source>
        <dbReference type="ARBA" id="ARBA00007490"/>
    </source>
</evidence>
<dbReference type="EC" id="2.7.1.156" evidence="8"/>
<dbReference type="CDD" id="cd00544">
    <property type="entry name" value="CobU"/>
    <property type="match status" value="1"/>
</dbReference>